<dbReference type="Pfam" id="PF00378">
    <property type="entry name" value="ECH_1"/>
    <property type="match status" value="1"/>
</dbReference>
<dbReference type="SUPFAM" id="SSF52096">
    <property type="entry name" value="ClpP/crotonase"/>
    <property type="match status" value="1"/>
</dbReference>
<dbReference type="PANTHER" id="PTHR11941">
    <property type="entry name" value="ENOYL-COA HYDRATASE-RELATED"/>
    <property type="match status" value="1"/>
</dbReference>
<dbReference type="InterPro" id="IPR029045">
    <property type="entry name" value="ClpP/crotonase-like_dom_sf"/>
</dbReference>
<reference evidence="2 3" key="1">
    <citation type="submission" date="2024-09" db="EMBL/GenBank/DDBJ databases">
        <authorList>
            <person name="Sun Q."/>
            <person name="Mori K."/>
        </authorList>
    </citation>
    <scope>NUCLEOTIDE SEQUENCE [LARGE SCALE GENOMIC DNA]</scope>
    <source>
        <strain evidence="2 3">CGMCC 1.9126</strain>
    </source>
</reference>
<keyword evidence="3" id="KW-1185">Reference proteome</keyword>
<accession>A0ABV6KNF5</accession>
<comment type="caution">
    <text evidence="2">The sequence shown here is derived from an EMBL/GenBank/DDBJ whole genome shotgun (WGS) entry which is preliminary data.</text>
</comment>
<protein>
    <submittedName>
        <fullName evidence="2">Enoyl-CoA hydratase/isomerase family protein</fullName>
    </submittedName>
</protein>
<evidence type="ECO:0000256" key="1">
    <source>
        <dbReference type="ARBA" id="ARBA00023239"/>
    </source>
</evidence>
<evidence type="ECO:0000313" key="3">
    <source>
        <dbReference type="Proteomes" id="UP001589738"/>
    </source>
</evidence>
<name>A0ABV6KNF5_9BACI</name>
<evidence type="ECO:0000313" key="2">
    <source>
        <dbReference type="EMBL" id="MFC0474843.1"/>
    </source>
</evidence>
<keyword evidence="1" id="KW-0456">Lyase</keyword>
<dbReference type="Proteomes" id="UP001589738">
    <property type="component" value="Unassembled WGS sequence"/>
</dbReference>
<dbReference type="EMBL" id="JBHLUU010000016">
    <property type="protein sequence ID" value="MFC0474843.1"/>
    <property type="molecule type" value="Genomic_DNA"/>
</dbReference>
<dbReference type="PANTHER" id="PTHR11941:SF27">
    <property type="entry name" value="ETHYLMALONYL-COA DECARBOXYLASE"/>
    <property type="match status" value="1"/>
</dbReference>
<dbReference type="InterPro" id="IPR001753">
    <property type="entry name" value="Enoyl-CoA_hydra/iso"/>
</dbReference>
<dbReference type="RefSeq" id="WP_160545689.1">
    <property type="nucleotide sequence ID" value="NZ_JBHLUU010000016.1"/>
</dbReference>
<dbReference type="CDD" id="cd06558">
    <property type="entry name" value="crotonase-like"/>
    <property type="match status" value="1"/>
</dbReference>
<proteinExistence type="predicted"/>
<dbReference type="Gene3D" id="3.90.226.10">
    <property type="entry name" value="2-enoyl-CoA Hydratase, Chain A, domain 1"/>
    <property type="match status" value="1"/>
</dbReference>
<sequence>MVYEIIELKEGFLQFVIKRHERRNAVNFEVMDGLQKAIDTVKKSNHLGLVVTGEGDKAFCSGGDLSVFHKLKTEEEAYAMLSRMANILYDLFMLPKPTIALINGIAIGGGCEIAAACDFRFAHSGARAGFVQGNLAITTGWGGGTMLLERMSSSQALSMLMKAKIYEASELKEMGFIDFMYEGSHLEGLRSGLETMPSIETDVLQAYKQIVLSRRDPLKLKEQVLREVRQCSILWEKDAHHEKVNRFINRKNSNI</sequence>
<gene>
    <name evidence="2" type="ORF">ACFFHF_05955</name>
</gene>
<organism evidence="2 3">
    <name type="scientific">Robertmurraya beringensis</name>
    <dbReference type="NCBI Taxonomy" id="641660"/>
    <lineage>
        <taxon>Bacteria</taxon>
        <taxon>Bacillati</taxon>
        <taxon>Bacillota</taxon>
        <taxon>Bacilli</taxon>
        <taxon>Bacillales</taxon>
        <taxon>Bacillaceae</taxon>
        <taxon>Robertmurraya</taxon>
    </lineage>
</organism>